<evidence type="ECO:0000313" key="3">
    <source>
        <dbReference type="Proteomes" id="UP000295008"/>
    </source>
</evidence>
<dbReference type="PANTHER" id="PTHR43451:SF1">
    <property type="entry name" value="ACETYLTRANSFERASE"/>
    <property type="match status" value="1"/>
</dbReference>
<dbReference type="EMBL" id="SLUN01000025">
    <property type="protein sequence ID" value="TCL62427.1"/>
    <property type="molecule type" value="Genomic_DNA"/>
</dbReference>
<sequence length="149" mass="16460">MKVFDKFVAPDYVAQGRRTFQEYVASAKIRERYDGGADRVWTAKAGPELVGVIALREEKHISLLFVAEAWQRRGIARGLVGRAIRELETRPGAARQLTVNSSPYAVTVYEKLGFQKLGAEQERDGIRFVPMKADLGSRGAGDPDPGPGR</sequence>
<evidence type="ECO:0000259" key="1">
    <source>
        <dbReference type="PROSITE" id="PS51186"/>
    </source>
</evidence>
<comment type="caution">
    <text evidence="2">The sequence shown here is derived from an EMBL/GenBank/DDBJ whole genome shotgun (WGS) entry which is preliminary data.</text>
</comment>
<dbReference type="InterPro" id="IPR016181">
    <property type="entry name" value="Acyl_CoA_acyltransferase"/>
</dbReference>
<dbReference type="Gene3D" id="3.40.630.30">
    <property type="match status" value="1"/>
</dbReference>
<evidence type="ECO:0000313" key="2">
    <source>
        <dbReference type="EMBL" id="TCL62427.1"/>
    </source>
</evidence>
<dbReference type="RefSeq" id="WP_132015715.1">
    <property type="nucleotide sequence ID" value="NZ_SLUN01000025.1"/>
</dbReference>
<dbReference type="Pfam" id="PF13673">
    <property type="entry name" value="Acetyltransf_10"/>
    <property type="match status" value="1"/>
</dbReference>
<name>A0A4V2QCZ8_HYDET</name>
<accession>A0A4V2QCZ8</accession>
<dbReference type="GO" id="GO:0016747">
    <property type="term" value="F:acyltransferase activity, transferring groups other than amino-acyl groups"/>
    <property type="evidence" value="ECO:0007669"/>
    <property type="project" value="InterPro"/>
</dbReference>
<organism evidence="2 3">
    <name type="scientific">Hydrogenispora ethanolica</name>
    <dbReference type="NCBI Taxonomy" id="1082276"/>
    <lineage>
        <taxon>Bacteria</taxon>
        <taxon>Bacillati</taxon>
        <taxon>Bacillota</taxon>
        <taxon>Hydrogenispora</taxon>
    </lineage>
</organism>
<dbReference type="AlphaFoldDB" id="A0A4V2QCZ8"/>
<dbReference type="SUPFAM" id="SSF55729">
    <property type="entry name" value="Acyl-CoA N-acyltransferases (Nat)"/>
    <property type="match status" value="1"/>
</dbReference>
<keyword evidence="3" id="KW-1185">Reference proteome</keyword>
<dbReference type="CDD" id="cd04301">
    <property type="entry name" value="NAT_SF"/>
    <property type="match status" value="1"/>
</dbReference>
<gene>
    <name evidence="2" type="ORF">EDC14_102546</name>
</gene>
<dbReference type="InterPro" id="IPR000182">
    <property type="entry name" value="GNAT_dom"/>
</dbReference>
<protein>
    <submittedName>
        <fullName evidence="2">Acetyltransferase (GNAT) family protein</fullName>
    </submittedName>
</protein>
<feature type="domain" description="N-acetyltransferase" evidence="1">
    <location>
        <begin position="1"/>
        <end position="136"/>
    </location>
</feature>
<dbReference type="Proteomes" id="UP000295008">
    <property type="component" value="Unassembled WGS sequence"/>
</dbReference>
<dbReference type="PROSITE" id="PS51186">
    <property type="entry name" value="GNAT"/>
    <property type="match status" value="1"/>
</dbReference>
<dbReference type="PANTHER" id="PTHR43451">
    <property type="entry name" value="ACETYLTRANSFERASE (GNAT) FAMILY PROTEIN"/>
    <property type="match status" value="1"/>
</dbReference>
<dbReference type="InterPro" id="IPR052564">
    <property type="entry name" value="N-acetyltrans/Recomb-assoc"/>
</dbReference>
<reference evidence="2 3" key="1">
    <citation type="submission" date="2019-03" db="EMBL/GenBank/DDBJ databases">
        <title>Genomic Encyclopedia of Type Strains, Phase IV (KMG-IV): sequencing the most valuable type-strain genomes for metagenomic binning, comparative biology and taxonomic classification.</title>
        <authorList>
            <person name="Goeker M."/>
        </authorList>
    </citation>
    <scope>NUCLEOTIDE SEQUENCE [LARGE SCALE GENOMIC DNA]</scope>
    <source>
        <strain evidence="2 3">LX-B</strain>
    </source>
</reference>
<keyword evidence="2" id="KW-0808">Transferase</keyword>
<dbReference type="OrthoDB" id="307526at2"/>
<proteinExistence type="predicted"/>